<dbReference type="Pfam" id="PF13181">
    <property type="entry name" value="TPR_8"/>
    <property type="match status" value="1"/>
</dbReference>
<sequence>MSLSLLDLATCNSKLNKQEETNAYFNDAINAQNKMDQPTDEVLCKIYGGLANMAFDQKNYSKAIFNYRKALSLEKVSDDQKYALYINMANVLNLKGDFDESVEWLKKAKELEKIADVDNDHLLIRLNIEGEHYLLQNQYSKAIELLNQAINVANKEVYNDYFINTLDLMSTSQRAVVNKNGKIEINDIFRLEDLRRQQEKLKSQIIDQLNYKSLQVLLDTEIQNYHKEVKQSEIERERSTIIKIASSCIAIFFFTLLGITVYIKSKNAAYACKIRRVNDLLNE</sequence>
<keyword evidence="1" id="KW-0472">Membrane</keyword>
<dbReference type="EMBL" id="JAESIY010000008">
    <property type="protein sequence ID" value="MBL3657612.1"/>
    <property type="molecule type" value="Genomic_DNA"/>
</dbReference>
<keyword evidence="1" id="KW-1133">Transmembrane helix</keyword>
<evidence type="ECO:0000256" key="1">
    <source>
        <dbReference type="SAM" id="Phobius"/>
    </source>
</evidence>
<dbReference type="Proteomes" id="UP000659388">
    <property type="component" value="Unassembled WGS sequence"/>
</dbReference>
<evidence type="ECO:0000313" key="2">
    <source>
        <dbReference type="EMBL" id="MBL3657612.1"/>
    </source>
</evidence>
<dbReference type="SUPFAM" id="SSF48452">
    <property type="entry name" value="TPR-like"/>
    <property type="match status" value="1"/>
</dbReference>
<proteinExistence type="predicted"/>
<name>A0A937K2B1_9BACT</name>
<dbReference type="Pfam" id="PF13424">
    <property type="entry name" value="TPR_12"/>
    <property type="match status" value="1"/>
</dbReference>
<feature type="transmembrane region" description="Helical" evidence="1">
    <location>
        <begin position="244"/>
        <end position="263"/>
    </location>
</feature>
<evidence type="ECO:0000313" key="3">
    <source>
        <dbReference type="Proteomes" id="UP000659388"/>
    </source>
</evidence>
<dbReference type="RefSeq" id="WP_202245395.1">
    <property type="nucleotide sequence ID" value="NZ_JAESIY010000008.1"/>
</dbReference>
<dbReference type="Gene3D" id="1.25.40.10">
    <property type="entry name" value="Tetratricopeptide repeat domain"/>
    <property type="match status" value="1"/>
</dbReference>
<protein>
    <submittedName>
        <fullName evidence="2">Tetratricopeptide repeat protein</fullName>
    </submittedName>
</protein>
<reference evidence="2" key="1">
    <citation type="submission" date="2021-01" db="EMBL/GenBank/DDBJ databases">
        <title>Fulvivirga kasyanovii gen. nov., sp nov., a novel member of the phylum Bacteroidetes isolated from seawater in a mussel farm.</title>
        <authorList>
            <person name="Zhao L.-H."/>
            <person name="Wang Z.-J."/>
        </authorList>
    </citation>
    <scope>NUCLEOTIDE SEQUENCE</scope>
    <source>
        <strain evidence="2">2943</strain>
    </source>
</reference>
<accession>A0A937K2B1</accession>
<dbReference type="InterPro" id="IPR011990">
    <property type="entry name" value="TPR-like_helical_dom_sf"/>
</dbReference>
<keyword evidence="3" id="KW-1185">Reference proteome</keyword>
<dbReference type="SMART" id="SM00028">
    <property type="entry name" value="TPR"/>
    <property type="match status" value="4"/>
</dbReference>
<gene>
    <name evidence="2" type="ORF">JL102_15795</name>
</gene>
<dbReference type="AlphaFoldDB" id="A0A937K2B1"/>
<dbReference type="InterPro" id="IPR019734">
    <property type="entry name" value="TPR_rpt"/>
</dbReference>
<comment type="caution">
    <text evidence="2">The sequence shown here is derived from an EMBL/GenBank/DDBJ whole genome shotgun (WGS) entry which is preliminary data.</text>
</comment>
<keyword evidence="1" id="KW-0812">Transmembrane</keyword>
<organism evidence="2 3">
    <name type="scientific">Fulvivirga sediminis</name>
    <dbReference type="NCBI Taxonomy" id="2803949"/>
    <lineage>
        <taxon>Bacteria</taxon>
        <taxon>Pseudomonadati</taxon>
        <taxon>Bacteroidota</taxon>
        <taxon>Cytophagia</taxon>
        <taxon>Cytophagales</taxon>
        <taxon>Fulvivirgaceae</taxon>
        <taxon>Fulvivirga</taxon>
    </lineage>
</organism>